<accession>R9PAZ9</accession>
<dbReference type="AlphaFoldDB" id="R9PAZ9"/>
<proteinExistence type="inferred from homology"/>
<name>R9PAZ9_PSEHS</name>
<protein>
    <recommendedName>
        <fullName evidence="10">Plasma membrane proteolipid 3</fullName>
    </recommendedName>
</protein>
<evidence type="ECO:0000256" key="3">
    <source>
        <dbReference type="ARBA" id="ARBA00022692"/>
    </source>
</evidence>
<keyword evidence="4 7" id="KW-1133">Transmembrane helix</keyword>
<dbReference type="InterPro" id="IPR000612">
    <property type="entry name" value="PMP3"/>
</dbReference>
<dbReference type="GO" id="GO:0016020">
    <property type="term" value="C:membrane"/>
    <property type="evidence" value="ECO:0007669"/>
    <property type="project" value="UniProtKB-SubCell"/>
</dbReference>
<keyword evidence="9" id="KW-1185">Reference proteome</keyword>
<keyword evidence="5 7" id="KW-0472">Membrane</keyword>
<feature type="compositionally biased region" description="Low complexity" evidence="6">
    <location>
        <begin position="216"/>
        <end position="229"/>
    </location>
</feature>
<dbReference type="eggNOG" id="ENOG502S4T5">
    <property type="taxonomic scope" value="Eukaryota"/>
</dbReference>
<dbReference type="RefSeq" id="XP_012188837.1">
    <property type="nucleotide sequence ID" value="XM_012333447.1"/>
</dbReference>
<dbReference type="PANTHER" id="PTHR21659:SF85">
    <property type="entry name" value="EXPRESSED PROTEIN"/>
    <property type="match status" value="1"/>
</dbReference>
<feature type="region of interest" description="Disordered" evidence="6">
    <location>
        <begin position="157"/>
        <end position="283"/>
    </location>
</feature>
<dbReference type="GeneID" id="24108116"/>
<feature type="compositionally biased region" description="Basic and acidic residues" evidence="6">
    <location>
        <begin position="274"/>
        <end position="283"/>
    </location>
</feature>
<feature type="transmembrane region" description="Helical" evidence="7">
    <location>
        <begin position="53"/>
        <end position="74"/>
    </location>
</feature>
<evidence type="ECO:0000256" key="2">
    <source>
        <dbReference type="ARBA" id="ARBA00009530"/>
    </source>
</evidence>
<keyword evidence="3 7" id="KW-0812">Transmembrane</keyword>
<dbReference type="HOGENOM" id="CLU_973597_0_0_1"/>
<comment type="similarity">
    <text evidence="2">Belongs to the UPF0057 (PMP3) family.</text>
</comment>
<evidence type="ECO:0000256" key="1">
    <source>
        <dbReference type="ARBA" id="ARBA00004370"/>
    </source>
</evidence>
<dbReference type="Pfam" id="PF01679">
    <property type="entry name" value="Pmp3"/>
    <property type="match status" value="1"/>
</dbReference>
<evidence type="ECO:0000256" key="6">
    <source>
        <dbReference type="SAM" id="MobiDB-lite"/>
    </source>
</evidence>
<reference evidence="9" key="1">
    <citation type="journal article" date="2013" name="Genome Announc.">
        <title>Draft genome sequence of the basidiomycetous yeast-like fungus Pseudozyma hubeiensis SY62, which produces an abundant amount of the biosurfactant mannosylerythritol lipids.</title>
        <authorList>
            <person name="Konishi M."/>
            <person name="Hatada Y."/>
            <person name="Horiuchi J."/>
        </authorList>
    </citation>
    <scope>NUCLEOTIDE SEQUENCE [LARGE SCALE GENOMIC DNA]</scope>
    <source>
        <strain evidence="9">SY62</strain>
    </source>
</reference>
<evidence type="ECO:0000313" key="9">
    <source>
        <dbReference type="Proteomes" id="UP000014071"/>
    </source>
</evidence>
<evidence type="ECO:0008006" key="10">
    <source>
        <dbReference type="Google" id="ProtNLM"/>
    </source>
</evidence>
<dbReference type="PANTHER" id="PTHR21659">
    <property type="entry name" value="HYDROPHOBIC PROTEIN RCI2 LOW TEMPERATURE AND SALT RESPONSIVE PROTEIN LTI6 -RELATED"/>
    <property type="match status" value="1"/>
</dbReference>
<feature type="transmembrane region" description="Helical" evidence="7">
    <location>
        <begin position="25"/>
        <end position="47"/>
    </location>
</feature>
<dbReference type="OrthoDB" id="2152119at2759"/>
<dbReference type="EMBL" id="DF238791">
    <property type="protein sequence ID" value="GAC95250.1"/>
    <property type="molecule type" value="Genomic_DNA"/>
</dbReference>
<evidence type="ECO:0000313" key="8">
    <source>
        <dbReference type="EMBL" id="GAC95250.1"/>
    </source>
</evidence>
<sequence>MSKLLRNGIPRKEDGKIDFSWKNHYGFTGFIVLCGFLFPPLAVAVRFGIGKDFFINVILTICAIIPGHIHNWFIQNIRNNDTKARTPKWAIRYGLVDDRPAKKLAKKRQWTGRYYDRVPQRVVYDDEGRAHVVEEEEVETREDHVIAPWNVHPNRVKEHKTGLVDPDQWINEDPERERRSYAEPQPAARQSRFARFRQRGHGDTDDVEYSTSQGARRYSSSRSSTSSLSIVIPEDATRSSYAPSQGRRGSSVAGNRYKTQSVAVAAPATATESSNDRTAARRTDDIFAHEF</sequence>
<evidence type="ECO:0000256" key="5">
    <source>
        <dbReference type="ARBA" id="ARBA00023136"/>
    </source>
</evidence>
<organism evidence="8 9">
    <name type="scientific">Pseudozyma hubeiensis (strain SY62)</name>
    <name type="common">Yeast</name>
    <dbReference type="NCBI Taxonomy" id="1305764"/>
    <lineage>
        <taxon>Eukaryota</taxon>
        <taxon>Fungi</taxon>
        <taxon>Dikarya</taxon>
        <taxon>Basidiomycota</taxon>
        <taxon>Ustilaginomycotina</taxon>
        <taxon>Ustilaginomycetes</taxon>
        <taxon>Ustilaginales</taxon>
        <taxon>Ustilaginaceae</taxon>
        <taxon>Pseudozyma</taxon>
    </lineage>
</organism>
<gene>
    <name evidence="8" type="ORF">PHSY_002825</name>
</gene>
<comment type="subcellular location">
    <subcellularLocation>
        <location evidence="1">Membrane</location>
    </subcellularLocation>
</comment>
<evidence type="ECO:0000256" key="4">
    <source>
        <dbReference type="ARBA" id="ARBA00022989"/>
    </source>
</evidence>
<evidence type="ECO:0000256" key="7">
    <source>
        <dbReference type="SAM" id="Phobius"/>
    </source>
</evidence>
<dbReference type="Proteomes" id="UP000014071">
    <property type="component" value="Unassembled WGS sequence"/>
</dbReference>